<comment type="similarity">
    <text evidence="7">Belongs to the binding-protein-dependent transport system permease family.</text>
</comment>
<evidence type="ECO:0000313" key="9">
    <source>
        <dbReference type="EMBL" id="WDR03515.1"/>
    </source>
</evidence>
<keyword evidence="10" id="KW-1185">Reference proteome</keyword>
<dbReference type="Gene3D" id="1.10.3720.10">
    <property type="entry name" value="MetI-like"/>
    <property type="match status" value="1"/>
</dbReference>
<dbReference type="Pfam" id="PF00528">
    <property type="entry name" value="BPD_transp_1"/>
    <property type="match status" value="1"/>
</dbReference>
<dbReference type="PROSITE" id="PS50928">
    <property type="entry name" value="ABC_TM1"/>
    <property type="match status" value="1"/>
</dbReference>
<dbReference type="PANTHER" id="PTHR30193:SF37">
    <property type="entry name" value="INNER MEMBRANE ABC TRANSPORTER PERMEASE PROTEIN YCJO"/>
    <property type="match status" value="1"/>
</dbReference>
<keyword evidence="6 7" id="KW-0472">Membrane</keyword>
<feature type="transmembrane region" description="Helical" evidence="7">
    <location>
        <begin position="89"/>
        <end position="110"/>
    </location>
</feature>
<dbReference type="PANTHER" id="PTHR30193">
    <property type="entry name" value="ABC TRANSPORTER PERMEASE PROTEIN"/>
    <property type="match status" value="1"/>
</dbReference>
<reference evidence="9 10" key="1">
    <citation type="submission" date="2023-02" db="EMBL/GenBank/DDBJ databases">
        <title>Devosia algicola sp. nov., isolated from the phycosphere of marine algae.</title>
        <authorList>
            <person name="Kim J.M."/>
            <person name="Lee J.K."/>
            <person name="Choi B.J."/>
            <person name="Bayburt H."/>
            <person name="Jeon C.O."/>
        </authorList>
    </citation>
    <scope>NUCLEOTIDE SEQUENCE [LARGE SCALE GENOMIC DNA]</scope>
    <source>
        <strain evidence="9 10">G20-9</strain>
    </source>
</reference>
<name>A0ABY7YQC1_9HYPH</name>
<dbReference type="EMBL" id="CP118246">
    <property type="protein sequence ID" value="WDR03515.1"/>
    <property type="molecule type" value="Genomic_DNA"/>
</dbReference>
<dbReference type="InterPro" id="IPR051393">
    <property type="entry name" value="ABC_transporter_permease"/>
</dbReference>
<gene>
    <name evidence="9" type="ORF">PSQ19_05320</name>
</gene>
<evidence type="ECO:0000259" key="8">
    <source>
        <dbReference type="PROSITE" id="PS50928"/>
    </source>
</evidence>
<sequence length="309" mass="34258">MSRSTQSPAWARAGALPRAPRRLPDAVMALPWIMPGLLLFFVFVHLPMLIQVVMSFGPDQLGKPFVATLKNYSDLVADRKFWFALGHNLHYAVASVIGKVVLSFALALALNGAFFGRTFFRAVFFLPVVISFVAIGTVWGFMLQYQYGAINVGLRSLGLEGLAADWLGDPRFAMWSIIFVDIWKWTGFHVIIYLAGLQALPGDVEEAAVVDGANAWQRFVYITVPLMKRYTITNTIIATLGAFSVFDLVFVMTKGGPFNATQVAMTQVYLNAFQFQRFGYASAQATILLLIMAVVSVVLLRLGQRAEQR</sequence>
<dbReference type="InterPro" id="IPR000515">
    <property type="entry name" value="MetI-like"/>
</dbReference>
<evidence type="ECO:0000256" key="4">
    <source>
        <dbReference type="ARBA" id="ARBA00022692"/>
    </source>
</evidence>
<protein>
    <submittedName>
        <fullName evidence="9">Sugar ABC transporter permease</fullName>
    </submittedName>
</protein>
<feature type="transmembrane region" description="Helical" evidence="7">
    <location>
        <begin position="278"/>
        <end position="300"/>
    </location>
</feature>
<dbReference type="SUPFAM" id="SSF161098">
    <property type="entry name" value="MetI-like"/>
    <property type="match status" value="1"/>
</dbReference>
<feature type="transmembrane region" description="Helical" evidence="7">
    <location>
        <begin position="236"/>
        <end position="258"/>
    </location>
</feature>
<evidence type="ECO:0000256" key="5">
    <source>
        <dbReference type="ARBA" id="ARBA00022989"/>
    </source>
</evidence>
<dbReference type="Proteomes" id="UP001220530">
    <property type="component" value="Chromosome"/>
</dbReference>
<feature type="transmembrane region" description="Helical" evidence="7">
    <location>
        <begin position="122"/>
        <end position="142"/>
    </location>
</feature>
<keyword evidence="4 7" id="KW-0812">Transmembrane</keyword>
<evidence type="ECO:0000256" key="2">
    <source>
        <dbReference type="ARBA" id="ARBA00022448"/>
    </source>
</evidence>
<keyword evidence="5 7" id="KW-1133">Transmembrane helix</keyword>
<accession>A0ABY7YQC1</accession>
<evidence type="ECO:0000313" key="10">
    <source>
        <dbReference type="Proteomes" id="UP001220530"/>
    </source>
</evidence>
<evidence type="ECO:0000256" key="3">
    <source>
        <dbReference type="ARBA" id="ARBA00022475"/>
    </source>
</evidence>
<feature type="transmembrane region" description="Helical" evidence="7">
    <location>
        <begin position="172"/>
        <end position="195"/>
    </location>
</feature>
<dbReference type="CDD" id="cd06261">
    <property type="entry name" value="TM_PBP2"/>
    <property type="match status" value="1"/>
</dbReference>
<feature type="transmembrane region" description="Helical" evidence="7">
    <location>
        <begin position="26"/>
        <end position="50"/>
    </location>
</feature>
<comment type="subcellular location">
    <subcellularLocation>
        <location evidence="1 7">Cell membrane</location>
        <topology evidence="1 7">Multi-pass membrane protein</topology>
    </subcellularLocation>
</comment>
<evidence type="ECO:0000256" key="7">
    <source>
        <dbReference type="RuleBase" id="RU363032"/>
    </source>
</evidence>
<dbReference type="InterPro" id="IPR035906">
    <property type="entry name" value="MetI-like_sf"/>
</dbReference>
<dbReference type="RefSeq" id="WP_282219909.1">
    <property type="nucleotide sequence ID" value="NZ_CP118246.1"/>
</dbReference>
<evidence type="ECO:0000256" key="1">
    <source>
        <dbReference type="ARBA" id="ARBA00004651"/>
    </source>
</evidence>
<feature type="domain" description="ABC transmembrane type-1" evidence="8">
    <location>
        <begin position="85"/>
        <end position="299"/>
    </location>
</feature>
<evidence type="ECO:0000256" key="6">
    <source>
        <dbReference type="ARBA" id="ARBA00023136"/>
    </source>
</evidence>
<keyword evidence="3" id="KW-1003">Cell membrane</keyword>
<organism evidence="9 10">
    <name type="scientific">Devosia algicola</name>
    <dbReference type="NCBI Taxonomy" id="3026418"/>
    <lineage>
        <taxon>Bacteria</taxon>
        <taxon>Pseudomonadati</taxon>
        <taxon>Pseudomonadota</taxon>
        <taxon>Alphaproteobacteria</taxon>
        <taxon>Hyphomicrobiales</taxon>
        <taxon>Devosiaceae</taxon>
        <taxon>Devosia</taxon>
    </lineage>
</organism>
<keyword evidence="2 7" id="KW-0813">Transport</keyword>
<proteinExistence type="inferred from homology"/>